<feature type="transmembrane region" description="Helical" evidence="7">
    <location>
        <begin position="96"/>
        <end position="117"/>
    </location>
</feature>
<keyword evidence="4 7" id="KW-0812">Transmembrane</keyword>
<dbReference type="GO" id="GO:0005886">
    <property type="term" value="C:plasma membrane"/>
    <property type="evidence" value="ECO:0007669"/>
    <property type="project" value="UniProtKB-SubCell"/>
</dbReference>
<evidence type="ECO:0000313" key="8">
    <source>
        <dbReference type="EMBL" id="MBC8580269.1"/>
    </source>
</evidence>
<dbReference type="EMBL" id="JACRSY010000018">
    <property type="protein sequence ID" value="MBC8580269.1"/>
    <property type="molecule type" value="Genomic_DNA"/>
</dbReference>
<evidence type="ECO:0000256" key="7">
    <source>
        <dbReference type="SAM" id="Phobius"/>
    </source>
</evidence>
<dbReference type="SUPFAM" id="SSF118215">
    <property type="entry name" value="Proton glutamate symport protein"/>
    <property type="match status" value="1"/>
</dbReference>
<dbReference type="GO" id="GO:0015293">
    <property type="term" value="F:symporter activity"/>
    <property type="evidence" value="ECO:0007669"/>
    <property type="project" value="UniProtKB-KW"/>
</dbReference>
<organism evidence="8 9">
    <name type="scientific">Zhenhengia yiwuensis</name>
    <dbReference type="NCBI Taxonomy" id="2763666"/>
    <lineage>
        <taxon>Bacteria</taxon>
        <taxon>Bacillati</taxon>
        <taxon>Bacillota</taxon>
        <taxon>Clostridia</taxon>
        <taxon>Lachnospirales</taxon>
        <taxon>Lachnospiraceae</taxon>
        <taxon>Zhenhengia</taxon>
    </lineage>
</organism>
<name>A0A926IEU0_9FIRM</name>
<gene>
    <name evidence="8" type="ORF">H8718_12105</name>
</gene>
<evidence type="ECO:0000256" key="3">
    <source>
        <dbReference type="ARBA" id="ARBA00022475"/>
    </source>
</evidence>
<dbReference type="AlphaFoldDB" id="A0A926IEU0"/>
<dbReference type="InterPro" id="IPR001991">
    <property type="entry name" value="Na-dicarboxylate_symporter"/>
</dbReference>
<comment type="subcellular location">
    <subcellularLocation>
        <location evidence="1">Cell membrane</location>
        <topology evidence="1">Multi-pass membrane protein</topology>
    </subcellularLocation>
</comment>
<dbReference type="Gene3D" id="1.10.3860.10">
    <property type="entry name" value="Sodium:dicarboxylate symporter"/>
    <property type="match status" value="1"/>
</dbReference>
<feature type="transmembrane region" description="Helical" evidence="7">
    <location>
        <begin position="233"/>
        <end position="259"/>
    </location>
</feature>
<evidence type="ECO:0000256" key="5">
    <source>
        <dbReference type="ARBA" id="ARBA00022989"/>
    </source>
</evidence>
<dbReference type="PANTHER" id="PTHR42865:SF7">
    <property type="entry name" value="PROTON_GLUTAMATE-ASPARTATE SYMPORTER"/>
    <property type="match status" value="1"/>
</dbReference>
<evidence type="ECO:0000256" key="1">
    <source>
        <dbReference type="ARBA" id="ARBA00004651"/>
    </source>
</evidence>
<feature type="transmembrane region" description="Helical" evidence="7">
    <location>
        <begin position="201"/>
        <end position="227"/>
    </location>
</feature>
<keyword evidence="6 7" id="KW-0472">Membrane</keyword>
<dbReference type="PANTHER" id="PTHR42865">
    <property type="entry name" value="PROTON/GLUTAMATE-ASPARTATE SYMPORTER"/>
    <property type="match status" value="1"/>
</dbReference>
<feature type="transmembrane region" description="Helical" evidence="7">
    <location>
        <begin position="48"/>
        <end position="75"/>
    </location>
</feature>
<evidence type="ECO:0000256" key="4">
    <source>
        <dbReference type="ARBA" id="ARBA00022692"/>
    </source>
</evidence>
<evidence type="ECO:0000313" key="9">
    <source>
        <dbReference type="Proteomes" id="UP000655830"/>
    </source>
</evidence>
<feature type="transmembrane region" description="Helical" evidence="7">
    <location>
        <begin position="163"/>
        <end position="180"/>
    </location>
</feature>
<protein>
    <submittedName>
        <fullName evidence="8">Dicarboxylate/amino acid:cation symporter</fullName>
    </submittedName>
</protein>
<dbReference type="Pfam" id="PF00375">
    <property type="entry name" value="SDF"/>
    <property type="match status" value="1"/>
</dbReference>
<dbReference type="InterPro" id="IPR036458">
    <property type="entry name" value="Na:dicarbo_symporter_sf"/>
</dbReference>
<accession>A0A926IEU0</accession>
<keyword evidence="5 7" id="KW-1133">Transmembrane helix</keyword>
<keyword evidence="9" id="KW-1185">Reference proteome</keyword>
<evidence type="ECO:0000256" key="2">
    <source>
        <dbReference type="ARBA" id="ARBA00022448"/>
    </source>
</evidence>
<keyword evidence="2" id="KW-0813">Transport</keyword>
<sequence length="431" mass="45551">MGIALGGGLLAGMLFIFLREYLLGAGKENVWQTINLILFQDINGSSQGLGIFYILGQLFVNALQLVIIPMVFTSIALAMCHITDTKKLGRISYKTIMGFLATSIFALGFAGVLGFVAHKAGIFQVSISNITAAAGSEGRNPLLVILEAVPNNIAGAFTQNGKVLAIVFLAVVTGLIIHKLEDEIVIIKKILVELNKMITVFLGFVITKFGPVAIFVLITRTFAIYGIEHLKPALAYVGIVTVALLIFLIVGYAIFILIATRLNPIPFVKKIAKVALFGFSTSSSASTLPLNTQTTVNELGVNEEVASFILPLGMTINMNGTAIMQVIAAIFIASSAGYEVTIGKIITIGLLALIASIGTPAAPGAGAIILFTVLTGMGYQNDAAVLAYSLILAINRPVEMLVTSLNVVGDAATAVVVAKSEGAFDEETYYK</sequence>
<dbReference type="Proteomes" id="UP000655830">
    <property type="component" value="Unassembled WGS sequence"/>
</dbReference>
<reference evidence="8" key="1">
    <citation type="submission" date="2020-08" db="EMBL/GenBank/DDBJ databases">
        <title>Genome public.</title>
        <authorList>
            <person name="Liu C."/>
            <person name="Sun Q."/>
        </authorList>
    </citation>
    <scope>NUCLEOTIDE SEQUENCE</scope>
    <source>
        <strain evidence="8">NSJ-12</strain>
    </source>
</reference>
<dbReference type="PRINTS" id="PR00173">
    <property type="entry name" value="EDTRNSPORT"/>
</dbReference>
<proteinExistence type="predicted"/>
<keyword evidence="3" id="KW-1003">Cell membrane</keyword>
<comment type="caution">
    <text evidence="8">The sequence shown here is derived from an EMBL/GenBank/DDBJ whole genome shotgun (WGS) entry which is preliminary data.</text>
</comment>
<evidence type="ECO:0000256" key="6">
    <source>
        <dbReference type="ARBA" id="ARBA00023136"/>
    </source>
</evidence>